<dbReference type="PANTHER" id="PTHR38095:SF2">
    <property type="entry name" value="ANAEROBIC DIMETHYL SULFOXIDE REDUCTASE CHAIN C"/>
    <property type="match status" value="1"/>
</dbReference>
<organism evidence="2 3">
    <name type="scientific">Salmonella bongori (strain ATCC 43975 / DSM 13772 / NCTC 12419)</name>
    <dbReference type="NCBI Taxonomy" id="218493"/>
    <lineage>
        <taxon>Bacteria</taxon>
        <taxon>Pseudomonadati</taxon>
        <taxon>Pseudomonadota</taxon>
        <taxon>Gammaproteobacteria</taxon>
        <taxon>Enterobacterales</taxon>
        <taxon>Enterobacteriaceae</taxon>
        <taxon>Salmonella</taxon>
    </lineage>
</organism>
<dbReference type="EMBL" id="FR877557">
    <property type="protein sequence ID" value="CCC31363.1"/>
    <property type="molecule type" value="Genomic_DNA"/>
</dbReference>
<dbReference type="AlphaFoldDB" id="A0A0K0HCX6"/>
<keyword evidence="1" id="KW-1133">Transmembrane helix</keyword>
<dbReference type="GO" id="GO:0019645">
    <property type="term" value="P:anaerobic electron transport chain"/>
    <property type="evidence" value="ECO:0007669"/>
    <property type="project" value="InterPro"/>
</dbReference>
<dbReference type="eggNOG" id="COG3302">
    <property type="taxonomic scope" value="Bacteria"/>
</dbReference>
<protein>
    <submittedName>
        <fullName evidence="2">Anaerobic dimethyl sulfoxide reductase chain C</fullName>
    </submittedName>
</protein>
<dbReference type="GO" id="GO:0005886">
    <property type="term" value="C:plasma membrane"/>
    <property type="evidence" value="ECO:0007669"/>
    <property type="project" value="TreeGrafter"/>
</dbReference>
<keyword evidence="1" id="KW-0812">Transmembrane</keyword>
<evidence type="ECO:0000313" key="2">
    <source>
        <dbReference type="EMBL" id="CCC31363.1"/>
    </source>
</evidence>
<dbReference type="RefSeq" id="WP_000544890.1">
    <property type="nucleotide sequence ID" value="NC_015761.1"/>
</dbReference>
<feature type="transmembrane region" description="Helical" evidence="1">
    <location>
        <begin position="247"/>
        <end position="266"/>
    </location>
</feature>
<accession>A0A0K0HCX6</accession>
<proteinExistence type="predicted"/>
<feature type="transmembrane region" description="Helical" evidence="1">
    <location>
        <begin position="169"/>
        <end position="188"/>
    </location>
</feature>
<feature type="transmembrane region" description="Helical" evidence="1">
    <location>
        <begin position="110"/>
        <end position="131"/>
    </location>
</feature>
<dbReference type="InterPro" id="IPR007059">
    <property type="entry name" value="DmsC"/>
</dbReference>
<feature type="transmembrane region" description="Helical" evidence="1">
    <location>
        <begin position="84"/>
        <end position="103"/>
    </location>
</feature>
<dbReference type="Proteomes" id="UP000000289">
    <property type="component" value="Chromosome"/>
</dbReference>
<reference evidence="2 3" key="1">
    <citation type="journal article" date="2011" name="PLoS Pathog.">
        <title>Salmonella bongori provides insights into the evolution of the Salmonellae.</title>
        <authorList>
            <person name="Fookes M."/>
            <person name="Schroeder G.N."/>
            <person name="Langridge G.C."/>
            <person name="Blondel C.J."/>
            <person name="Mammina C."/>
            <person name="Connor T.R."/>
            <person name="Seth-Smith H."/>
            <person name="Vernikos G.S."/>
            <person name="Robinson K.S."/>
            <person name="Sanders M."/>
            <person name="Petty N.K."/>
            <person name="Kingsley R.A."/>
            <person name="Baumler A.J."/>
            <person name="Nuccio S.P."/>
            <person name="Contreras I."/>
            <person name="Santiviago C.A."/>
            <person name="Maskell D."/>
            <person name="Barrow P."/>
            <person name="Humphrey T."/>
            <person name="Nastasi A."/>
            <person name="Roberts M."/>
            <person name="Frankel G."/>
            <person name="Parkhill J."/>
            <person name="Dougan G."/>
            <person name="Thomson N.R."/>
        </authorList>
    </citation>
    <scope>NUCLEOTIDE SEQUENCE [LARGE SCALE GENOMIC DNA]</scope>
    <source>
        <strain evidence="3">ATCC 43975 / DSM 13772 / NCTC 12419</strain>
    </source>
</reference>
<dbReference type="GeneID" id="44981305"/>
<dbReference type="Pfam" id="PF04976">
    <property type="entry name" value="DmsC"/>
    <property type="match status" value="1"/>
</dbReference>
<evidence type="ECO:0000313" key="3">
    <source>
        <dbReference type="Proteomes" id="UP000000289"/>
    </source>
</evidence>
<feature type="transmembrane region" description="Helical" evidence="1">
    <location>
        <begin position="143"/>
        <end position="162"/>
    </location>
</feature>
<dbReference type="KEGG" id="sbg:SBG_2305"/>
<dbReference type="GO" id="GO:0009389">
    <property type="term" value="F:dimethyl sulfoxide reductase activity"/>
    <property type="evidence" value="ECO:0007669"/>
    <property type="project" value="TreeGrafter"/>
</dbReference>
<feature type="transmembrane region" description="Helical" evidence="1">
    <location>
        <begin position="6"/>
        <end position="25"/>
    </location>
</feature>
<name>A0A0K0HCX6_SALBC</name>
<feature type="transmembrane region" description="Helical" evidence="1">
    <location>
        <begin position="45"/>
        <end position="64"/>
    </location>
</feature>
<keyword evidence="1" id="KW-0472">Membrane</keyword>
<feature type="transmembrane region" description="Helical" evidence="1">
    <location>
        <begin position="220"/>
        <end position="240"/>
    </location>
</feature>
<sequence length="269" mass="28849">MHELPLLIFTLCLQGSVGVTLWLALGRRYAVDGREPRRGALPVMAGAFLMACVGLLASALHMGYPLNALNALRHIASSWLSREIVFASLYLAALGLGVVLLFFRKPGWQPLLMLAAALGLVDVFCMAQIYIHASVVTWQHGNTLALFFGSVGIIGSVIIALTCLRSAGIAMRCAVVAVALLVLMRLIMQPAWLAYINAVDTAGVTFPHRPLQMLAQLRDVYLLGWCVSAAGMVCFAAGGLRNVRGTLVAGGILLLIGEIVLRYVFFSIG</sequence>
<dbReference type="PANTHER" id="PTHR38095">
    <property type="entry name" value="ANAEROBIC DIMETHYL SULFOXIDE REDUCTASE CHAIN YNFH"/>
    <property type="match status" value="1"/>
</dbReference>
<dbReference type="GO" id="GO:0009390">
    <property type="term" value="C:dimethyl sulfoxide reductase complex"/>
    <property type="evidence" value="ECO:0007669"/>
    <property type="project" value="TreeGrafter"/>
</dbReference>
<gene>
    <name evidence="2" type="primary">dmsC</name>
    <name evidence="2" type="ordered locus">SBG_2305</name>
</gene>
<evidence type="ECO:0000256" key="1">
    <source>
        <dbReference type="SAM" id="Phobius"/>
    </source>
</evidence>